<dbReference type="Proteomes" id="UP001166286">
    <property type="component" value="Unassembled WGS sequence"/>
</dbReference>
<keyword evidence="4" id="KW-0812">Transmembrane</keyword>
<comment type="similarity">
    <text evidence="2">Belongs to the major facilitator superfamily. Monocarboxylate porter (TC 2.A.1.13) family.</text>
</comment>
<reference evidence="5" key="1">
    <citation type="submission" date="2023-03" db="EMBL/GenBank/DDBJ databases">
        <title>Complete genome of Cladonia borealis.</title>
        <authorList>
            <person name="Park H."/>
        </authorList>
    </citation>
    <scope>NUCLEOTIDE SEQUENCE</scope>
    <source>
        <strain evidence="5">ANT050790</strain>
    </source>
</reference>
<feature type="transmembrane region" description="Helical" evidence="4">
    <location>
        <begin position="42"/>
        <end position="63"/>
    </location>
</feature>
<dbReference type="InterPro" id="IPR050327">
    <property type="entry name" value="Proton-linked_MCT"/>
</dbReference>
<dbReference type="PANTHER" id="PTHR11360">
    <property type="entry name" value="MONOCARBOXYLATE TRANSPORTER"/>
    <property type="match status" value="1"/>
</dbReference>
<evidence type="ECO:0000256" key="3">
    <source>
        <dbReference type="SAM" id="MobiDB-lite"/>
    </source>
</evidence>
<feature type="region of interest" description="Disordered" evidence="3">
    <location>
        <begin position="1"/>
        <end position="33"/>
    </location>
</feature>
<feature type="transmembrane region" description="Helical" evidence="4">
    <location>
        <begin position="203"/>
        <end position="223"/>
    </location>
</feature>
<feature type="transmembrane region" description="Helical" evidence="4">
    <location>
        <begin position="412"/>
        <end position="437"/>
    </location>
</feature>
<feature type="transmembrane region" description="Helical" evidence="4">
    <location>
        <begin position="243"/>
        <end position="272"/>
    </location>
</feature>
<evidence type="ECO:0000313" key="5">
    <source>
        <dbReference type="EMBL" id="KAK0510549.1"/>
    </source>
</evidence>
<feature type="transmembrane region" description="Helical" evidence="4">
    <location>
        <begin position="118"/>
        <end position="134"/>
    </location>
</feature>
<evidence type="ECO:0000256" key="1">
    <source>
        <dbReference type="ARBA" id="ARBA00004141"/>
    </source>
</evidence>
<dbReference type="Gene3D" id="1.20.1250.20">
    <property type="entry name" value="MFS general substrate transporter like domains"/>
    <property type="match status" value="2"/>
</dbReference>
<dbReference type="PANTHER" id="PTHR11360:SF287">
    <property type="entry name" value="MFS MONOCARBOXYLATE TRANSPORTER"/>
    <property type="match status" value="1"/>
</dbReference>
<dbReference type="SUPFAM" id="SSF103473">
    <property type="entry name" value="MFS general substrate transporter"/>
    <property type="match status" value="1"/>
</dbReference>
<dbReference type="AlphaFoldDB" id="A0AA39QYA7"/>
<keyword evidence="6" id="KW-1185">Reference proteome</keyword>
<dbReference type="EMBL" id="JAFEKC020000015">
    <property type="protein sequence ID" value="KAK0510549.1"/>
    <property type="molecule type" value="Genomic_DNA"/>
</dbReference>
<name>A0AA39QYA7_9LECA</name>
<dbReference type="GO" id="GO:0016020">
    <property type="term" value="C:membrane"/>
    <property type="evidence" value="ECO:0007669"/>
    <property type="project" value="UniProtKB-SubCell"/>
</dbReference>
<feature type="transmembrane region" description="Helical" evidence="4">
    <location>
        <begin position="284"/>
        <end position="308"/>
    </location>
</feature>
<comment type="caution">
    <text evidence="5">The sequence shown here is derived from an EMBL/GenBank/DDBJ whole genome shotgun (WGS) entry which is preliminary data.</text>
</comment>
<feature type="transmembrane region" description="Helical" evidence="4">
    <location>
        <begin position="146"/>
        <end position="163"/>
    </location>
</feature>
<evidence type="ECO:0000256" key="2">
    <source>
        <dbReference type="ARBA" id="ARBA00006727"/>
    </source>
</evidence>
<dbReference type="Pfam" id="PF07690">
    <property type="entry name" value="MFS_1"/>
    <property type="match status" value="1"/>
</dbReference>
<dbReference type="InterPro" id="IPR011701">
    <property type="entry name" value="MFS"/>
</dbReference>
<dbReference type="InterPro" id="IPR036259">
    <property type="entry name" value="MFS_trans_sf"/>
</dbReference>
<organism evidence="5 6">
    <name type="scientific">Cladonia borealis</name>
    <dbReference type="NCBI Taxonomy" id="184061"/>
    <lineage>
        <taxon>Eukaryota</taxon>
        <taxon>Fungi</taxon>
        <taxon>Dikarya</taxon>
        <taxon>Ascomycota</taxon>
        <taxon>Pezizomycotina</taxon>
        <taxon>Lecanoromycetes</taxon>
        <taxon>OSLEUM clade</taxon>
        <taxon>Lecanoromycetidae</taxon>
        <taxon>Lecanorales</taxon>
        <taxon>Lecanorineae</taxon>
        <taxon>Cladoniaceae</taxon>
        <taxon>Cladonia</taxon>
    </lineage>
</organism>
<comment type="subcellular location">
    <subcellularLocation>
        <location evidence="1">Membrane</location>
        <topology evidence="1">Multi-pass membrane protein</topology>
    </subcellularLocation>
</comment>
<dbReference type="GO" id="GO:0022857">
    <property type="term" value="F:transmembrane transporter activity"/>
    <property type="evidence" value="ECO:0007669"/>
    <property type="project" value="InterPro"/>
</dbReference>
<evidence type="ECO:0000313" key="6">
    <source>
        <dbReference type="Proteomes" id="UP001166286"/>
    </source>
</evidence>
<feature type="transmembrane region" description="Helical" evidence="4">
    <location>
        <begin position="83"/>
        <end position="106"/>
    </location>
</feature>
<feature type="transmembrane region" description="Helical" evidence="4">
    <location>
        <begin position="341"/>
        <end position="361"/>
    </location>
</feature>
<feature type="transmembrane region" description="Helical" evidence="4">
    <location>
        <begin position="175"/>
        <end position="197"/>
    </location>
</feature>
<proteinExistence type="inferred from homology"/>
<keyword evidence="4" id="KW-0472">Membrane</keyword>
<evidence type="ECO:0000256" key="4">
    <source>
        <dbReference type="SAM" id="Phobius"/>
    </source>
</evidence>
<feature type="compositionally biased region" description="Polar residues" evidence="3">
    <location>
        <begin position="1"/>
        <end position="15"/>
    </location>
</feature>
<accession>A0AA39QYA7</accession>
<sequence>MSDSEGQSLLASTRNGSHECLDSISRTKSNDDLPPTDTGKDAWLCLAACFLIEAILWGIPFSFGIFEEYYNTHPPFSTHNGAGIASIGTSATGLMYFGAPVVSYVLHRWHHTRRFSSAIGLIITTIALVTASFADTVWELILTQGILYGIGGSLLYNPMIFYLDGWFDRRKGLAFGILWAGTGISGTVMPLIIDWVLQNHGLIITLRAWAFGMFALAAPLVYFTKPRVPPSRIHKSEHSSSDFAFLATSTFWTLEICNVIESLGYFMPLIYLPSYAISVGQDHFIGTLAISLINFAAVTGNIMTGALIDHLHITTVILILTTGSAVVVLVGWGLAVSKISILAFSVLYGLFAGGFKSTWAGSAMEVKKLGHEVEMGVIMGLFPAGRGLGAIISGPVSEGLLGLGFGGEGAGYGFGTAFGVLIAFTGLTALVSGYPWVFRACGLGVWRD</sequence>
<protein>
    <recommendedName>
        <fullName evidence="7">Major facilitator superfamily (MFS) profile domain-containing protein</fullName>
    </recommendedName>
</protein>
<gene>
    <name evidence="5" type="ORF">JMJ35_006981</name>
</gene>
<evidence type="ECO:0008006" key="7">
    <source>
        <dbReference type="Google" id="ProtNLM"/>
    </source>
</evidence>
<feature type="transmembrane region" description="Helical" evidence="4">
    <location>
        <begin position="315"/>
        <end position="335"/>
    </location>
</feature>
<keyword evidence="4" id="KW-1133">Transmembrane helix</keyword>